<keyword evidence="2" id="KW-1185">Reference proteome</keyword>
<gene>
    <name evidence="1" type="ORF">DPMN_001901</name>
</gene>
<dbReference type="AlphaFoldDB" id="A0A9D4MM52"/>
<evidence type="ECO:0000313" key="2">
    <source>
        <dbReference type="Proteomes" id="UP000828390"/>
    </source>
</evidence>
<accession>A0A9D4MM52</accession>
<reference evidence="1" key="1">
    <citation type="journal article" date="2019" name="bioRxiv">
        <title>The Genome of the Zebra Mussel, Dreissena polymorpha: A Resource for Invasive Species Research.</title>
        <authorList>
            <person name="McCartney M.A."/>
            <person name="Auch B."/>
            <person name="Kono T."/>
            <person name="Mallez S."/>
            <person name="Zhang Y."/>
            <person name="Obille A."/>
            <person name="Becker A."/>
            <person name="Abrahante J.E."/>
            <person name="Garbe J."/>
            <person name="Badalamenti J.P."/>
            <person name="Herman A."/>
            <person name="Mangelson H."/>
            <person name="Liachko I."/>
            <person name="Sullivan S."/>
            <person name="Sone E.D."/>
            <person name="Koren S."/>
            <person name="Silverstein K.A.T."/>
            <person name="Beckman K.B."/>
            <person name="Gohl D.M."/>
        </authorList>
    </citation>
    <scope>NUCLEOTIDE SEQUENCE</scope>
    <source>
        <strain evidence="1">Duluth1</strain>
        <tissue evidence="1">Whole animal</tissue>
    </source>
</reference>
<evidence type="ECO:0000313" key="1">
    <source>
        <dbReference type="EMBL" id="KAH3878021.1"/>
    </source>
</evidence>
<organism evidence="1 2">
    <name type="scientific">Dreissena polymorpha</name>
    <name type="common">Zebra mussel</name>
    <name type="synonym">Mytilus polymorpha</name>
    <dbReference type="NCBI Taxonomy" id="45954"/>
    <lineage>
        <taxon>Eukaryota</taxon>
        <taxon>Metazoa</taxon>
        <taxon>Spiralia</taxon>
        <taxon>Lophotrochozoa</taxon>
        <taxon>Mollusca</taxon>
        <taxon>Bivalvia</taxon>
        <taxon>Autobranchia</taxon>
        <taxon>Heteroconchia</taxon>
        <taxon>Euheterodonta</taxon>
        <taxon>Imparidentia</taxon>
        <taxon>Neoheterodontei</taxon>
        <taxon>Myida</taxon>
        <taxon>Dreissenoidea</taxon>
        <taxon>Dreissenidae</taxon>
        <taxon>Dreissena</taxon>
    </lineage>
</organism>
<dbReference type="EMBL" id="JAIWYP010000001">
    <property type="protein sequence ID" value="KAH3878021.1"/>
    <property type="molecule type" value="Genomic_DNA"/>
</dbReference>
<name>A0A9D4MM52_DREPO</name>
<dbReference type="Proteomes" id="UP000828390">
    <property type="component" value="Unassembled WGS sequence"/>
</dbReference>
<sequence length="63" mass="6770">LANAGGLAGWLAGGRNKLVQQCPVKCIVVERAFGLPKSRFRCLHKTGCCLLMRHDECCQAVAA</sequence>
<reference evidence="1" key="2">
    <citation type="submission" date="2020-11" db="EMBL/GenBank/DDBJ databases">
        <authorList>
            <person name="McCartney M.A."/>
            <person name="Auch B."/>
            <person name="Kono T."/>
            <person name="Mallez S."/>
            <person name="Becker A."/>
            <person name="Gohl D.M."/>
            <person name="Silverstein K.A.T."/>
            <person name="Koren S."/>
            <person name="Bechman K.B."/>
            <person name="Herman A."/>
            <person name="Abrahante J.E."/>
            <person name="Garbe J."/>
        </authorList>
    </citation>
    <scope>NUCLEOTIDE SEQUENCE</scope>
    <source>
        <strain evidence="1">Duluth1</strain>
        <tissue evidence="1">Whole animal</tissue>
    </source>
</reference>
<protein>
    <submittedName>
        <fullName evidence="1">Uncharacterized protein</fullName>
    </submittedName>
</protein>
<comment type="caution">
    <text evidence="1">The sequence shown here is derived from an EMBL/GenBank/DDBJ whole genome shotgun (WGS) entry which is preliminary data.</text>
</comment>
<proteinExistence type="predicted"/>
<feature type="non-terminal residue" evidence="1">
    <location>
        <position position="1"/>
    </location>
</feature>